<dbReference type="Pfam" id="PF01490">
    <property type="entry name" value="Aa_trans"/>
    <property type="match status" value="1"/>
</dbReference>
<gene>
    <name evidence="7" type="ORF">THRCLA_04248</name>
</gene>
<name>A0A1V9ZZS9_9STRA</name>
<feature type="domain" description="Amino acid transporter transmembrane" evidence="6">
    <location>
        <begin position="81"/>
        <end position="484"/>
    </location>
</feature>
<accession>A0A1V9ZZS9</accession>
<dbReference type="OrthoDB" id="28208at2759"/>
<feature type="transmembrane region" description="Helical" evidence="5">
    <location>
        <begin position="424"/>
        <end position="448"/>
    </location>
</feature>
<keyword evidence="4 5" id="KW-0472">Membrane</keyword>
<feature type="transmembrane region" description="Helical" evidence="5">
    <location>
        <begin position="300"/>
        <end position="325"/>
    </location>
</feature>
<feature type="transmembrane region" description="Helical" evidence="5">
    <location>
        <begin position="166"/>
        <end position="193"/>
    </location>
</feature>
<evidence type="ECO:0000313" key="8">
    <source>
        <dbReference type="Proteomes" id="UP000243217"/>
    </source>
</evidence>
<sequence length="491" mass="53815">PINSKDLFTIANQIGFCNEGKQVRDEAVDDRKDDQYSLCRQEPVSMGEYVISPSNQASQETLPLVAKTSLSPHVIEDYKGTGTILGSMFTLTNTILGSGTLAVPFAIASSGWFAGLSVMIIIALITRYSVYLLMQASDAAGNSAAKTYESLGHYTMGKYGTYLAEFTFIFGGFGSLTSYFIFITDLCSVQFSISPSKRSLVTLFFTFFIVLPLSLSRRLAKLRISSILATFAVGYVVCLFLVVFIVVSSSSSFVPVQVPAVNITSGSVYTITLLIQAFACHNTALPVYEELQDRSISRMNRAVVGAISLAFVLYSIIGFCGVFTFGSNTMDNVLLNFNPEFLENYPLIKSPLWFGRLCMGIALLFCAPIAMWPFRSCVLSVLLRVYHGKQVPSSAASTLVYRSTTLGLIILILIAALFVPSVKIPLSIVGSVAGSLIIFIMPSLFYILQQTDRPFLSFSNFGPLIMLITGIFVGVLCFSMTMYKLKREYFP</sequence>
<keyword evidence="2 5" id="KW-0812">Transmembrane</keyword>
<feature type="transmembrane region" description="Helical" evidence="5">
    <location>
        <begin position="101"/>
        <end position="125"/>
    </location>
</feature>
<dbReference type="STRING" id="74557.A0A1V9ZZS9"/>
<proteinExistence type="predicted"/>
<comment type="subcellular location">
    <subcellularLocation>
        <location evidence="1">Membrane</location>
        <topology evidence="1">Multi-pass membrane protein</topology>
    </subcellularLocation>
</comment>
<evidence type="ECO:0000256" key="4">
    <source>
        <dbReference type="ARBA" id="ARBA00023136"/>
    </source>
</evidence>
<keyword evidence="8" id="KW-1185">Reference proteome</keyword>
<organism evidence="7 8">
    <name type="scientific">Thraustotheca clavata</name>
    <dbReference type="NCBI Taxonomy" id="74557"/>
    <lineage>
        <taxon>Eukaryota</taxon>
        <taxon>Sar</taxon>
        <taxon>Stramenopiles</taxon>
        <taxon>Oomycota</taxon>
        <taxon>Saprolegniomycetes</taxon>
        <taxon>Saprolegniales</taxon>
        <taxon>Achlyaceae</taxon>
        <taxon>Thraustotheca</taxon>
    </lineage>
</organism>
<dbReference type="InterPro" id="IPR013057">
    <property type="entry name" value="AA_transpt_TM"/>
</dbReference>
<dbReference type="PANTHER" id="PTHR22950:SF702">
    <property type="entry name" value="AMINO ACID TRANSPORTER PROTEIN"/>
    <property type="match status" value="1"/>
</dbReference>
<dbReference type="GO" id="GO:0015179">
    <property type="term" value="F:L-amino acid transmembrane transporter activity"/>
    <property type="evidence" value="ECO:0007669"/>
    <property type="project" value="TreeGrafter"/>
</dbReference>
<feature type="transmembrane region" description="Helical" evidence="5">
    <location>
        <begin position="399"/>
        <end position="418"/>
    </location>
</feature>
<evidence type="ECO:0000256" key="5">
    <source>
        <dbReference type="SAM" id="Phobius"/>
    </source>
</evidence>
<evidence type="ECO:0000256" key="3">
    <source>
        <dbReference type="ARBA" id="ARBA00022989"/>
    </source>
</evidence>
<feature type="non-terminal residue" evidence="7">
    <location>
        <position position="1"/>
    </location>
</feature>
<feature type="transmembrane region" description="Helical" evidence="5">
    <location>
        <begin position="267"/>
        <end position="288"/>
    </location>
</feature>
<dbReference type="AlphaFoldDB" id="A0A1V9ZZS9"/>
<dbReference type="PANTHER" id="PTHR22950">
    <property type="entry name" value="AMINO ACID TRANSPORTER"/>
    <property type="match status" value="1"/>
</dbReference>
<keyword evidence="3 5" id="KW-1133">Transmembrane helix</keyword>
<feature type="transmembrane region" description="Helical" evidence="5">
    <location>
        <begin position="227"/>
        <end position="247"/>
    </location>
</feature>
<protein>
    <submittedName>
        <fullName evidence="7">Amino Acid/Auxin Permease (AAAP) Family</fullName>
    </submittedName>
</protein>
<feature type="transmembrane region" description="Helical" evidence="5">
    <location>
        <begin position="199"/>
        <end position="215"/>
    </location>
</feature>
<evidence type="ECO:0000259" key="6">
    <source>
        <dbReference type="Pfam" id="PF01490"/>
    </source>
</evidence>
<evidence type="ECO:0000256" key="1">
    <source>
        <dbReference type="ARBA" id="ARBA00004141"/>
    </source>
</evidence>
<feature type="transmembrane region" description="Helical" evidence="5">
    <location>
        <begin position="460"/>
        <end position="483"/>
    </location>
</feature>
<dbReference type="GO" id="GO:0016020">
    <property type="term" value="C:membrane"/>
    <property type="evidence" value="ECO:0007669"/>
    <property type="project" value="UniProtKB-SubCell"/>
</dbReference>
<reference evidence="7 8" key="1">
    <citation type="journal article" date="2014" name="Genome Biol. Evol.">
        <title>The secreted proteins of Achlya hypogyna and Thraustotheca clavata identify the ancestral oomycete secretome and reveal gene acquisitions by horizontal gene transfer.</title>
        <authorList>
            <person name="Misner I."/>
            <person name="Blouin N."/>
            <person name="Leonard G."/>
            <person name="Richards T.A."/>
            <person name="Lane C.E."/>
        </authorList>
    </citation>
    <scope>NUCLEOTIDE SEQUENCE [LARGE SCALE GENOMIC DNA]</scope>
    <source>
        <strain evidence="7 8">ATCC 34112</strain>
    </source>
</reference>
<evidence type="ECO:0000256" key="2">
    <source>
        <dbReference type="ARBA" id="ARBA00022692"/>
    </source>
</evidence>
<feature type="transmembrane region" description="Helical" evidence="5">
    <location>
        <begin position="353"/>
        <end position="374"/>
    </location>
</feature>
<comment type="caution">
    <text evidence="7">The sequence shown here is derived from an EMBL/GenBank/DDBJ whole genome shotgun (WGS) entry which is preliminary data.</text>
</comment>
<dbReference type="Proteomes" id="UP000243217">
    <property type="component" value="Unassembled WGS sequence"/>
</dbReference>
<dbReference type="EMBL" id="JNBS01000891">
    <property type="protein sequence ID" value="OQS03451.1"/>
    <property type="molecule type" value="Genomic_DNA"/>
</dbReference>
<evidence type="ECO:0000313" key="7">
    <source>
        <dbReference type="EMBL" id="OQS03451.1"/>
    </source>
</evidence>